<proteinExistence type="predicted"/>
<evidence type="ECO:0000259" key="3">
    <source>
        <dbReference type="PROSITE" id="PS51077"/>
    </source>
</evidence>
<keyword evidence="1" id="KW-0805">Transcription regulation</keyword>
<dbReference type="SUPFAM" id="SSF46785">
    <property type="entry name" value="Winged helix' DNA-binding domain"/>
    <property type="match status" value="1"/>
</dbReference>
<accession>A0A852S7B3</accession>
<dbReference type="GO" id="GO:0003677">
    <property type="term" value="F:DNA binding"/>
    <property type="evidence" value="ECO:0007669"/>
    <property type="project" value="UniProtKB-KW"/>
</dbReference>
<dbReference type="SMART" id="SM00346">
    <property type="entry name" value="HTH_ICLR"/>
    <property type="match status" value="1"/>
</dbReference>
<dbReference type="PANTHER" id="PTHR30136">
    <property type="entry name" value="HELIX-TURN-HELIX TRANSCRIPTIONAL REGULATOR, ICLR FAMILY"/>
    <property type="match status" value="1"/>
</dbReference>
<sequence>MMPAIESDNAAPTLPRANNIALALEILEQVARSRTGVSANDISRALSVPRATVYRVVNSLVQDEFLLRRPDLQGFILGARVVELAHLVTVPTQPSRRESVISDLRRTTGETIHVARFDDTRIRIVDEDPARPLSDSERVASEPGVSAIGHLLLAELPRRRAATLGRLPADEIDEIAAALAVRDYTQQIGLLAPDRACMAVAVREGDGTLIGAIALSTSVARISTAVRHLAALRQAAASLAESVPSR</sequence>
<dbReference type="Gene3D" id="3.30.450.40">
    <property type="match status" value="1"/>
</dbReference>
<gene>
    <name evidence="4" type="ORF">BJ972_002535</name>
</gene>
<protein>
    <submittedName>
        <fullName evidence="4">DNA-binding IclR family transcriptional regulator</fullName>
    </submittedName>
</protein>
<evidence type="ECO:0000256" key="1">
    <source>
        <dbReference type="ARBA" id="ARBA00023015"/>
    </source>
</evidence>
<dbReference type="InterPro" id="IPR050707">
    <property type="entry name" value="HTH_MetabolicPath_Reg"/>
</dbReference>
<dbReference type="Gene3D" id="1.10.10.10">
    <property type="entry name" value="Winged helix-like DNA-binding domain superfamily/Winged helix DNA-binding domain"/>
    <property type="match status" value="1"/>
</dbReference>
<dbReference type="PANTHER" id="PTHR30136:SF35">
    <property type="entry name" value="HTH-TYPE TRANSCRIPTIONAL REGULATOR RV1719"/>
    <property type="match status" value="1"/>
</dbReference>
<evidence type="ECO:0000256" key="2">
    <source>
        <dbReference type="ARBA" id="ARBA00023163"/>
    </source>
</evidence>
<keyword evidence="4" id="KW-0238">DNA-binding</keyword>
<organism evidence="4 5">
    <name type="scientific">Agromyces atrinae</name>
    <dbReference type="NCBI Taxonomy" id="592376"/>
    <lineage>
        <taxon>Bacteria</taxon>
        <taxon>Bacillati</taxon>
        <taxon>Actinomycetota</taxon>
        <taxon>Actinomycetes</taxon>
        <taxon>Micrococcales</taxon>
        <taxon>Microbacteriaceae</taxon>
        <taxon>Agromyces</taxon>
    </lineage>
</organism>
<comment type="caution">
    <text evidence="4">The sequence shown here is derived from an EMBL/GenBank/DDBJ whole genome shotgun (WGS) entry which is preliminary data.</text>
</comment>
<dbReference type="InterPro" id="IPR036388">
    <property type="entry name" value="WH-like_DNA-bd_sf"/>
</dbReference>
<reference evidence="4 5" key="1">
    <citation type="submission" date="2020-07" db="EMBL/GenBank/DDBJ databases">
        <title>Sequencing the genomes of 1000 actinobacteria strains.</title>
        <authorList>
            <person name="Klenk H.-P."/>
        </authorList>
    </citation>
    <scope>NUCLEOTIDE SEQUENCE [LARGE SCALE GENOMIC DNA]</scope>
    <source>
        <strain evidence="4 5">DSM 23870</strain>
    </source>
</reference>
<evidence type="ECO:0000313" key="4">
    <source>
        <dbReference type="EMBL" id="NYD68016.1"/>
    </source>
</evidence>
<dbReference type="AlphaFoldDB" id="A0A852S7B3"/>
<dbReference type="Pfam" id="PF09339">
    <property type="entry name" value="HTH_IclR"/>
    <property type="match status" value="1"/>
</dbReference>
<keyword evidence="2" id="KW-0804">Transcription</keyword>
<dbReference type="GO" id="GO:0003700">
    <property type="term" value="F:DNA-binding transcription factor activity"/>
    <property type="evidence" value="ECO:0007669"/>
    <property type="project" value="TreeGrafter"/>
</dbReference>
<dbReference type="Proteomes" id="UP000581087">
    <property type="component" value="Unassembled WGS sequence"/>
</dbReference>
<dbReference type="PROSITE" id="PS51077">
    <property type="entry name" value="HTH_ICLR"/>
    <property type="match status" value="1"/>
</dbReference>
<dbReference type="InterPro" id="IPR005471">
    <property type="entry name" value="Tscrpt_reg_IclR_N"/>
</dbReference>
<dbReference type="InterPro" id="IPR029016">
    <property type="entry name" value="GAF-like_dom_sf"/>
</dbReference>
<name>A0A852S7B3_9MICO</name>
<dbReference type="SUPFAM" id="SSF55781">
    <property type="entry name" value="GAF domain-like"/>
    <property type="match status" value="1"/>
</dbReference>
<dbReference type="GO" id="GO:0045892">
    <property type="term" value="P:negative regulation of DNA-templated transcription"/>
    <property type="evidence" value="ECO:0007669"/>
    <property type="project" value="TreeGrafter"/>
</dbReference>
<dbReference type="InterPro" id="IPR036390">
    <property type="entry name" value="WH_DNA-bd_sf"/>
</dbReference>
<evidence type="ECO:0000313" key="5">
    <source>
        <dbReference type="Proteomes" id="UP000581087"/>
    </source>
</evidence>
<feature type="domain" description="HTH iclR-type" evidence="3">
    <location>
        <begin position="17"/>
        <end position="79"/>
    </location>
</feature>
<dbReference type="EMBL" id="JACCBI010000001">
    <property type="protein sequence ID" value="NYD68016.1"/>
    <property type="molecule type" value="Genomic_DNA"/>
</dbReference>